<name>A0A2X0V0U2_9GAMM</name>
<dbReference type="EMBL" id="UAPV01000001">
    <property type="protein sequence ID" value="SPT70546.1"/>
    <property type="molecule type" value="Genomic_DNA"/>
</dbReference>
<evidence type="ECO:0000313" key="3">
    <source>
        <dbReference type="EMBL" id="SPT70546.1"/>
    </source>
</evidence>
<dbReference type="RefSeq" id="WP_113744607.1">
    <property type="nucleotide sequence ID" value="NZ_UAPU01000005.1"/>
</dbReference>
<accession>A0A2X0V0U2</accession>
<sequence length="161" mass="17824">MISTANIFSYLDNRHINYELYHHKAVASAADIANMPVMSGTVVKNLILTTKDKKLFMYTLPLQARADLKALAKELDCSRLSFGSSSDLAFLGIPAGMVSPLCLLNDRQGEFCYVQAACLDKSEIVNCHPFSNSMSIDIRRCDLEAIVKDSGHEIIKSHAIR</sequence>
<gene>
    <name evidence="3" type="primary">proX</name>
    <name evidence="3" type="ORF">NCTC13093_01962</name>
</gene>
<dbReference type="GO" id="GO:0002161">
    <property type="term" value="F:aminoacyl-tRNA deacylase activity"/>
    <property type="evidence" value="ECO:0007669"/>
    <property type="project" value="InterPro"/>
</dbReference>
<comment type="similarity">
    <text evidence="1">Belongs to the PRORSD1 family.</text>
</comment>
<dbReference type="InterPro" id="IPR036754">
    <property type="entry name" value="YbaK/aa-tRNA-synt-asso_dom_sf"/>
</dbReference>
<dbReference type="SUPFAM" id="SSF55826">
    <property type="entry name" value="YbaK/ProRS associated domain"/>
    <property type="match status" value="1"/>
</dbReference>
<dbReference type="Gene3D" id="3.90.960.10">
    <property type="entry name" value="YbaK/aminoacyl-tRNA synthetase-associated domain"/>
    <property type="match status" value="1"/>
</dbReference>
<keyword evidence="4" id="KW-1185">Reference proteome</keyword>
<dbReference type="Proteomes" id="UP000250086">
    <property type="component" value="Unassembled WGS sequence"/>
</dbReference>
<dbReference type="InterPro" id="IPR040285">
    <property type="entry name" value="ProX/PRXD1"/>
</dbReference>
<feature type="domain" description="YbaK/aminoacyl-tRNA synthetase-associated" evidence="2">
    <location>
        <begin position="24"/>
        <end position="139"/>
    </location>
</feature>
<dbReference type="OrthoDB" id="5145315at2"/>
<dbReference type="PANTHER" id="PTHR31423:SF3">
    <property type="entry name" value="PROLYL-TRNA SYNTHETASE ASSOCIATED DOMAIN-CONTAINING PROTEIN 1-RELATED"/>
    <property type="match status" value="1"/>
</dbReference>
<dbReference type="PANTHER" id="PTHR31423">
    <property type="entry name" value="YBAK DOMAIN-CONTAINING PROTEIN"/>
    <property type="match status" value="1"/>
</dbReference>
<dbReference type="InterPro" id="IPR007214">
    <property type="entry name" value="YbaK/aa-tRNA-synth-assoc-dom"/>
</dbReference>
<evidence type="ECO:0000259" key="2">
    <source>
        <dbReference type="Pfam" id="PF04073"/>
    </source>
</evidence>
<organism evidence="3 4">
    <name type="scientific">Anaerobiospirillum thomasii</name>
    <dbReference type="NCBI Taxonomy" id="179995"/>
    <lineage>
        <taxon>Bacteria</taxon>
        <taxon>Pseudomonadati</taxon>
        <taxon>Pseudomonadota</taxon>
        <taxon>Gammaproteobacteria</taxon>
        <taxon>Aeromonadales</taxon>
        <taxon>Succinivibrionaceae</taxon>
        <taxon>Anaerobiospirillum</taxon>
    </lineage>
</organism>
<dbReference type="Pfam" id="PF04073">
    <property type="entry name" value="tRNA_edit"/>
    <property type="match status" value="1"/>
</dbReference>
<reference evidence="3 4" key="1">
    <citation type="submission" date="2018-06" db="EMBL/GenBank/DDBJ databases">
        <authorList>
            <consortium name="Pathogen Informatics"/>
            <person name="Doyle S."/>
        </authorList>
    </citation>
    <scope>NUCLEOTIDE SEQUENCE [LARGE SCALE GENOMIC DNA]</scope>
    <source>
        <strain evidence="3 4">NCTC13093</strain>
    </source>
</reference>
<evidence type="ECO:0000313" key="4">
    <source>
        <dbReference type="Proteomes" id="UP000250086"/>
    </source>
</evidence>
<protein>
    <submittedName>
        <fullName evidence="3">Prolyl-tRNA deacylase proX</fullName>
    </submittedName>
</protein>
<proteinExistence type="inferred from homology"/>
<evidence type="ECO:0000256" key="1">
    <source>
        <dbReference type="ARBA" id="ARBA00010201"/>
    </source>
</evidence>
<dbReference type="AlphaFoldDB" id="A0A2X0V0U2"/>